<sequence length="490" mass="57327">MLNYHNRPEDFGMSSKKLLEFIETTEKDDGISLKTFMLLRENHVLTQFSKEPYSLNDQHLLFSMTKFITSLGACIAVDKGYLKWDDLVISYYPEELPRSYNNDFSQISLKDLLLVCAHHQTNGYHMIFLKKSWPKLFLAQEFIHKPGIYNRYNTHCAHILSAIIERATSQSLLDFLNKHLFQPLDIPKPQWETSPSGVTAGGMGLSLTTDAMAKIGIMILNKGLYQGKKIIAEYNMHAAIWLYMYKHIEEDQDRGLNTGMHQDEHLHLRIDNCYRLDGDFGQVCLIIPDKKLIVIATSRQTNADVLIKYIYRYIVHPLAANTHQDDYEVLDKKLKTLRYSLCRPSLVYLPEKMPELHKRSYLLKDNPNDMVKLVFTKEGCQYKLLIKNQYDQDYTVQFDYAHQVKSDGVFIKDIQCHEQTYISYARWESPYRLMVQVIYLETPYEVTYGFLFKDDKIEMLFHINTSFTLKSCTVEGYLDMSKQIKSIKLR</sequence>
<proteinExistence type="predicted"/>
<dbReference type="InterPro" id="IPR012338">
    <property type="entry name" value="Beta-lactam/transpept-like"/>
</dbReference>
<keyword evidence="2" id="KW-0378">Hydrolase</keyword>
<feature type="domain" description="Beta-lactamase-related" evidence="1">
    <location>
        <begin position="49"/>
        <end position="302"/>
    </location>
</feature>
<dbReference type="PANTHER" id="PTHR43283">
    <property type="entry name" value="BETA-LACTAMASE-RELATED"/>
    <property type="match status" value="1"/>
</dbReference>
<evidence type="ECO:0000313" key="3">
    <source>
        <dbReference type="Proteomes" id="UP000683246"/>
    </source>
</evidence>
<accession>A0A8J8MGT5</accession>
<dbReference type="InterPro" id="IPR001466">
    <property type="entry name" value="Beta-lactam-related"/>
</dbReference>
<evidence type="ECO:0000259" key="1">
    <source>
        <dbReference type="Pfam" id="PF00144"/>
    </source>
</evidence>
<dbReference type="GO" id="GO:0016787">
    <property type="term" value="F:hydrolase activity"/>
    <property type="evidence" value="ECO:0007669"/>
    <property type="project" value="UniProtKB-KW"/>
</dbReference>
<dbReference type="Gene3D" id="3.40.710.10">
    <property type="entry name" value="DD-peptidase/beta-lactamase superfamily"/>
    <property type="match status" value="1"/>
</dbReference>
<dbReference type="EMBL" id="CP058649">
    <property type="protein sequence ID" value="QUI21330.1"/>
    <property type="molecule type" value="Genomic_DNA"/>
</dbReference>
<protein>
    <submittedName>
        <fullName evidence="2">Serine hydrolase</fullName>
    </submittedName>
</protein>
<dbReference type="Pfam" id="PF00144">
    <property type="entry name" value="Beta-lactamase"/>
    <property type="match status" value="1"/>
</dbReference>
<keyword evidence="3" id="KW-1185">Reference proteome</keyword>
<dbReference type="PANTHER" id="PTHR43283:SF7">
    <property type="entry name" value="BETA-LACTAMASE-RELATED DOMAIN-CONTAINING PROTEIN"/>
    <property type="match status" value="1"/>
</dbReference>
<name>A0A8J8MGT5_9FIRM</name>
<evidence type="ECO:0000313" key="2">
    <source>
        <dbReference type="EMBL" id="QUI21330.1"/>
    </source>
</evidence>
<organism evidence="2 3">
    <name type="scientific">Vallitalea pronyensis</name>
    <dbReference type="NCBI Taxonomy" id="1348613"/>
    <lineage>
        <taxon>Bacteria</taxon>
        <taxon>Bacillati</taxon>
        <taxon>Bacillota</taxon>
        <taxon>Clostridia</taxon>
        <taxon>Lachnospirales</taxon>
        <taxon>Vallitaleaceae</taxon>
        <taxon>Vallitalea</taxon>
    </lineage>
</organism>
<gene>
    <name evidence="2" type="ORF">HZI73_03100</name>
</gene>
<dbReference type="AlphaFoldDB" id="A0A8J8MGT5"/>
<dbReference type="KEGG" id="vpy:HZI73_03100"/>
<dbReference type="RefSeq" id="WP_212696800.1">
    <property type="nucleotide sequence ID" value="NZ_CP058649.1"/>
</dbReference>
<reference evidence="2" key="1">
    <citation type="submission" date="2020-07" db="EMBL/GenBank/DDBJ databases">
        <title>Vallitalea pronyensis genome.</title>
        <authorList>
            <person name="Postec A."/>
        </authorList>
    </citation>
    <scope>NUCLEOTIDE SEQUENCE</scope>
    <source>
        <strain evidence="2">FatNI3</strain>
    </source>
</reference>
<dbReference type="Proteomes" id="UP000683246">
    <property type="component" value="Chromosome"/>
</dbReference>
<dbReference type="InterPro" id="IPR050789">
    <property type="entry name" value="Diverse_Enzym_Activities"/>
</dbReference>
<dbReference type="SUPFAM" id="SSF56601">
    <property type="entry name" value="beta-lactamase/transpeptidase-like"/>
    <property type="match status" value="1"/>
</dbReference>